<organism evidence="5 6">
    <name type="scientific">Paenibacillus lutimineralis</name>
    <dbReference type="NCBI Taxonomy" id="2707005"/>
    <lineage>
        <taxon>Bacteria</taxon>
        <taxon>Bacillati</taxon>
        <taxon>Bacillota</taxon>
        <taxon>Bacilli</taxon>
        <taxon>Bacillales</taxon>
        <taxon>Paenibacillaceae</taxon>
        <taxon>Paenibacillus</taxon>
    </lineage>
</organism>
<evidence type="ECO:0000256" key="3">
    <source>
        <dbReference type="SAM" id="SignalP"/>
    </source>
</evidence>
<dbReference type="SUPFAM" id="SSF49899">
    <property type="entry name" value="Concanavalin A-like lectins/glucanases"/>
    <property type="match status" value="2"/>
</dbReference>
<accession>A0A3Q9IFK7</accession>
<dbReference type="Proteomes" id="UP000270678">
    <property type="component" value="Chromosome"/>
</dbReference>
<keyword evidence="6" id="KW-1185">Reference proteome</keyword>
<dbReference type="Gene3D" id="2.120.10.10">
    <property type="match status" value="1"/>
</dbReference>
<dbReference type="InterPro" id="IPR013320">
    <property type="entry name" value="ConA-like_dom_sf"/>
</dbReference>
<dbReference type="EMBL" id="CP034346">
    <property type="protein sequence ID" value="AZS17909.1"/>
    <property type="molecule type" value="Genomic_DNA"/>
</dbReference>
<dbReference type="KEGG" id="plut:EI981_28060"/>
<evidence type="ECO:0000256" key="1">
    <source>
        <dbReference type="ARBA" id="ARBA00022729"/>
    </source>
</evidence>
<feature type="signal peptide" evidence="3">
    <location>
        <begin position="1"/>
        <end position="41"/>
    </location>
</feature>
<dbReference type="Gene3D" id="2.60.120.200">
    <property type="match status" value="2"/>
</dbReference>
<dbReference type="OrthoDB" id="833750at2"/>
<dbReference type="AlphaFoldDB" id="A0A3Q9IFK7"/>
<feature type="chain" id="PRO_5039056486" evidence="3">
    <location>
        <begin position="42"/>
        <end position="819"/>
    </location>
</feature>
<dbReference type="SUPFAM" id="SSF50939">
    <property type="entry name" value="Sialidases"/>
    <property type="match status" value="1"/>
</dbReference>
<dbReference type="CDD" id="cd15482">
    <property type="entry name" value="Sialidase_non-viral"/>
    <property type="match status" value="1"/>
</dbReference>
<evidence type="ECO:0000313" key="5">
    <source>
        <dbReference type="EMBL" id="AZS17909.1"/>
    </source>
</evidence>
<keyword evidence="1 3" id="KW-0732">Signal</keyword>
<evidence type="ECO:0000313" key="6">
    <source>
        <dbReference type="Proteomes" id="UP000270678"/>
    </source>
</evidence>
<sequence>MIFYVNALYSISKELMIPLKQAFSCLMLVCLMAALALPAAASGYRVDPKRIYANDGTNDFWWSHTRCATLPGQGQDSAPVILCTASKDLNDNHSDVFFDIAYTISSDLGDSWTPYTVIPQYNWRMLPNGYMGMLIDPVPVYHAASGKILLLGMAQSYDANYAKKQTYPAYAVYDPTTGAWSADWQLFDWPQVFGHAGSSYPYIDERTGKVLWPIHSISGSGALQVVTASFDGTSLTYESISGTVSNTGSHGNRSGIEASLTEFGGEYFLTSRDDTNNRLAKSANGIVWQPAVDLQWEDGTPVSGSMNTQMHWITRPDGLYLVYTRQDAVNSDVFRYRSPLWMAEVNPVTLKLKKETERNVMPNTTDRAQLGNFGTLNVTPELSIVTSNEWKSLQPNSTIVSRIWWNQSLLGSWPLNETAGTTATDTSGAGHDGSITGAVPGAEGRFGAALSFAKAGDHINLGHPADGSFDFGATQDFSVSAWVKTSHTGSIQYIVNKGDTNGSFWLRFEADGALRFLLDYGSTFDYVKSPASFADGKWHHVVGAADRDAGLRLYVDGALVAQSSTMLGGSISSALPLTIGTDSALTLKGLIAEVKLYNYVLDEFEVLGLGGVVGSWSFDEPTAGSGIVTANDVSDYEYGMLLNGAARSPAGKSGGAVQLSGSRQFVKLGDPDSGAYDFGTDRDFSLTAWFKTDVSGTSGYIVNKGDTNASYALRIESNGTIRFWLDYGSTADAVQSAQAYADGKWHHIAAVADRDTGLKLYVDGILVGENTSLLGGDISNKLSLTVGHNSPSTPNGLIDEVQLYRYALTEEEAVEIAQR</sequence>
<dbReference type="InterPro" id="IPR036278">
    <property type="entry name" value="Sialidase_sf"/>
</dbReference>
<dbReference type="PROSITE" id="PS50025">
    <property type="entry name" value="LAM_G_DOMAIN"/>
    <property type="match status" value="1"/>
</dbReference>
<dbReference type="PANTHER" id="PTHR47635">
    <property type="entry name" value="CUB DOMAIN-CONTAINING PROTEIN"/>
    <property type="match status" value="1"/>
</dbReference>
<dbReference type="InterPro" id="IPR006558">
    <property type="entry name" value="LamG-like"/>
</dbReference>
<evidence type="ECO:0000256" key="2">
    <source>
        <dbReference type="ARBA" id="ARBA00023157"/>
    </source>
</evidence>
<keyword evidence="2" id="KW-1015">Disulfide bond</keyword>
<evidence type="ECO:0000259" key="4">
    <source>
        <dbReference type="PROSITE" id="PS50025"/>
    </source>
</evidence>
<proteinExistence type="predicted"/>
<dbReference type="InterPro" id="IPR001791">
    <property type="entry name" value="Laminin_G"/>
</dbReference>
<dbReference type="SMART" id="SM00560">
    <property type="entry name" value="LamGL"/>
    <property type="match status" value="2"/>
</dbReference>
<gene>
    <name evidence="5" type="ORF">EI981_28060</name>
</gene>
<feature type="domain" description="Laminin G" evidence="4">
    <location>
        <begin position="655"/>
        <end position="819"/>
    </location>
</feature>
<protein>
    <submittedName>
        <fullName evidence="5">LamG domain-containing protein</fullName>
    </submittedName>
</protein>
<dbReference type="PANTHER" id="PTHR47635:SF2">
    <property type="entry name" value="LAMG-LIKE JELLYROLL FOLD DOMAIN-CONTAINING PROTEIN"/>
    <property type="match status" value="1"/>
</dbReference>
<name>A0A3Q9IFK7_9BACL</name>
<reference evidence="6" key="1">
    <citation type="submission" date="2018-12" db="EMBL/GenBank/DDBJ databases">
        <title>Complete genome sequence of Paenibacillus sp. MBLB1234.</title>
        <authorList>
            <person name="Nam Y.-D."/>
            <person name="Kang J."/>
            <person name="Chung W.-H."/>
            <person name="Park Y.S."/>
        </authorList>
    </citation>
    <scope>NUCLEOTIDE SEQUENCE [LARGE SCALE GENOMIC DNA]</scope>
    <source>
        <strain evidence="6">MBLB1234</strain>
    </source>
</reference>
<dbReference type="Pfam" id="PF13385">
    <property type="entry name" value="Laminin_G_3"/>
    <property type="match status" value="2"/>
</dbReference>